<name>A0A820WW09_9BILA</name>
<evidence type="ECO:0000313" key="1">
    <source>
        <dbReference type="EMBL" id="CAF4522668.1"/>
    </source>
</evidence>
<accession>A0A820WW09</accession>
<dbReference type="EMBL" id="CAJOBP010007835">
    <property type="protein sequence ID" value="CAF4522668.1"/>
    <property type="molecule type" value="Genomic_DNA"/>
</dbReference>
<sequence>MSLNVTLLSEKNGSTEEKYGVTNVRHAIKSGDKNLILANIQQGLDINYRHSIDGVTIFICACNTENITIVRLLLQPPELLITFDSIKKGPRHAETNLTSLTNDVFLSVCQGQNNIDTIDWLLNKSDGFKSKTNICADSNGVAWLMYVVSNQSYSGVKLLLENEADPHIKYHHDHDAIYCTEASYDDGTDYMRVTDLPEIVVSIIEILSKCRSF</sequence>
<proteinExistence type="predicted"/>
<comment type="caution">
    <text evidence="1">The sequence shown here is derived from an EMBL/GenBank/DDBJ whole genome shotgun (WGS) entry which is preliminary data.</text>
</comment>
<dbReference type="Proteomes" id="UP000663873">
    <property type="component" value="Unassembled WGS sequence"/>
</dbReference>
<dbReference type="Gene3D" id="1.25.40.20">
    <property type="entry name" value="Ankyrin repeat-containing domain"/>
    <property type="match status" value="1"/>
</dbReference>
<dbReference type="AlphaFoldDB" id="A0A820WW09"/>
<dbReference type="SUPFAM" id="SSF48403">
    <property type="entry name" value="Ankyrin repeat"/>
    <property type="match status" value="1"/>
</dbReference>
<reference evidence="1" key="1">
    <citation type="submission" date="2021-02" db="EMBL/GenBank/DDBJ databases">
        <authorList>
            <person name="Nowell W R."/>
        </authorList>
    </citation>
    <scope>NUCLEOTIDE SEQUENCE</scope>
</reference>
<keyword evidence="2" id="KW-1185">Reference proteome</keyword>
<dbReference type="InterPro" id="IPR036770">
    <property type="entry name" value="Ankyrin_rpt-contain_sf"/>
</dbReference>
<protein>
    <submittedName>
        <fullName evidence="1">Uncharacterized protein</fullName>
    </submittedName>
</protein>
<evidence type="ECO:0000313" key="2">
    <source>
        <dbReference type="Proteomes" id="UP000663873"/>
    </source>
</evidence>
<organism evidence="1 2">
    <name type="scientific">Rotaria socialis</name>
    <dbReference type="NCBI Taxonomy" id="392032"/>
    <lineage>
        <taxon>Eukaryota</taxon>
        <taxon>Metazoa</taxon>
        <taxon>Spiralia</taxon>
        <taxon>Gnathifera</taxon>
        <taxon>Rotifera</taxon>
        <taxon>Eurotatoria</taxon>
        <taxon>Bdelloidea</taxon>
        <taxon>Philodinida</taxon>
        <taxon>Philodinidae</taxon>
        <taxon>Rotaria</taxon>
    </lineage>
</organism>
<gene>
    <name evidence="1" type="ORF">UJA718_LOCUS27707</name>
</gene>